<feature type="transmembrane region" description="Helical" evidence="1">
    <location>
        <begin position="161"/>
        <end position="179"/>
    </location>
</feature>
<organism evidence="2 3">
    <name type="scientific">Rufibacter immobilis</name>
    <dbReference type="NCBI Taxonomy" id="1348778"/>
    <lineage>
        <taxon>Bacteria</taxon>
        <taxon>Pseudomonadati</taxon>
        <taxon>Bacteroidota</taxon>
        <taxon>Cytophagia</taxon>
        <taxon>Cytophagales</taxon>
        <taxon>Hymenobacteraceae</taxon>
        <taxon>Rufibacter</taxon>
    </lineage>
</organism>
<keyword evidence="3" id="KW-1185">Reference proteome</keyword>
<dbReference type="AlphaFoldDB" id="A0A3M9MQZ5"/>
<name>A0A3M9MQZ5_9BACT</name>
<dbReference type="Proteomes" id="UP000271010">
    <property type="component" value="Unassembled WGS sequence"/>
</dbReference>
<proteinExistence type="predicted"/>
<evidence type="ECO:0000256" key="1">
    <source>
        <dbReference type="SAM" id="Phobius"/>
    </source>
</evidence>
<keyword evidence="1" id="KW-1133">Transmembrane helix</keyword>
<dbReference type="EMBL" id="RJJE01000017">
    <property type="protein sequence ID" value="RNI27303.1"/>
    <property type="molecule type" value="Genomic_DNA"/>
</dbReference>
<dbReference type="RefSeq" id="WP_123133772.1">
    <property type="nucleotide sequence ID" value="NZ_RJJE01000017.1"/>
</dbReference>
<gene>
    <name evidence="2" type="ORF">EFA69_14235</name>
</gene>
<protein>
    <submittedName>
        <fullName evidence="2">Uncharacterized protein</fullName>
    </submittedName>
</protein>
<evidence type="ECO:0000313" key="3">
    <source>
        <dbReference type="Proteomes" id="UP000271010"/>
    </source>
</evidence>
<keyword evidence="1" id="KW-0472">Membrane</keyword>
<reference evidence="2 3" key="1">
    <citation type="submission" date="2018-11" db="EMBL/GenBank/DDBJ databases">
        <title>Rufibacter latericius sp. nov., isolated from water in Baiyang Lake.</title>
        <authorList>
            <person name="Yang Y."/>
        </authorList>
    </citation>
    <scope>NUCLEOTIDE SEQUENCE [LARGE SCALE GENOMIC DNA]</scope>
    <source>
        <strain evidence="2 3">MCC P1</strain>
    </source>
</reference>
<feature type="transmembrane region" description="Helical" evidence="1">
    <location>
        <begin position="111"/>
        <end position="131"/>
    </location>
</feature>
<feature type="transmembrane region" description="Helical" evidence="1">
    <location>
        <begin position="70"/>
        <end position="91"/>
    </location>
</feature>
<evidence type="ECO:0000313" key="2">
    <source>
        <dbReference type="EMBL" id="RNI27303.1"/>
    </source>
</evidence>
<keyword evidence="1" id="KW-0812">Transmembrane</keyword>
<accession>A0A3M9MQZ5</accession>
<dbReference type="OrthoDB" id="1120881at2"/>
<feature type="transmembrane region" description="Helical" evidence="1">
    <location>
        <begin position="185"/>
        <end position="203"/>
    </location>
</feature>
<feature type="transmembrane region" description="Helical" evidence="1">
    <location>
        <begin position="24"/>
        <end position="50"/>
    </location>
</feature>
<sequence length="207" mass="23088">MNPQHEQLEALHEIRSIMDRSSRFISLSGLSGVFAGLSALVGAAVVKWYFSQRNVNYYYDAGRSFTAEDIVFLLGVAAGVLVLGFCTATYFTVRNARKKNQRIWDNQSKRLLLNLAIPLASGGAFCGILIYHNILYLVAPAMLIFYGLALLNGSKYTLSDIRYLGIIEIMLGLIASIFVGYGLMLWTVGFGMLHIVYGALVYFKYER</sequence>
<feature type="transmembrane region" description="Helical" evidence="1">
    <location>
        <begin position="137"/>
        <end position="154"/>
    </location>
</feature>
<comment type="caution">
    <text evidence="2">The sequence shown here is derived from an EMBL/GenBank/DDBJ whole genome shotgun (WGS) entry which is preliminary data.</text>
</comment>